<sequence length="130" mass="14143">MDPGDMSPEVKSLVEGAISGLQESVGIASASTPALNVAVSWPMVLSSGFMALLEAQHPAALVVLAHYCTVLHEGGLHFWFMKDWGSHLISAILRSLAPKWHELIDWPVHYINADTPNHNEDAAQDSFGWV</sequence>
<gene>
    <name evidence="1" type="ORF">GCG54_00012445</name>
</gene>
<dbReference type="RefSeq" id="XP_045261358.1">
    <property type="nucleotide sequence ID" value="XM_045412323.1"/>
</dbReference>
<protein>
    <submittedName>
        <fullName evidence="1">Uncharacterized protein</fullName>
    </submittedName>
</protein>
<dbReference type="EMBL" id="WVTB01000065">
    <property type="protein sequence ID" value="KAF3802199.1"/>
    <property type="molecule type" value="Genomic_DNA"/>
</dbReference>
<comment type="caution">
    <text evidence="1">The sequence shown here is derived from an EMBL/GenBank/DDBJ whole genome shotgun (WGS) entry which is preliminary data.</text>
</comment>
<dbReference type="PANTHER" id="PTHR47784:SF5">
    <property type="entry name" value="STEROL UPTAKE CONTROL PROTEIN 2"/>
    <property type="match status" value="1"/>
</dbReference>
<evidence type="ECO:0000313" key="1">
    <source>
        <dbReference type="EMBL" id="KAF3802199.1"/>
    </source>
</evidence>
<dbReference type="GO" id="GO:0001228">
    <property type="term" value="F:DNA-binding transcription activator activity, RNA polymerase II-specific"/>
    <property type="evidence" value="ECO:0007669"/>
    <property type="project" value="TreeGrafter"/>
</dbReference>
<keyword evidence="2" id="KW-1185">Reference proteome</keyword>
<organism evidence="1 2">
    <name type="scientific">Colletotrichum gloeosporioides</name>
    <name type="common">Anthracnose fungus</name>
    <name type="synonym">Glomerella cingulata</name>
    <dbReference type="NCBI Taxonomy" id="474922"/>
    <lineage>
        <taxon>Eukaryota</taxon>
        <taxon>Fungi</taxon>
        <taxon>Dikarya</taxon>
        <taxon>Ascomycota</taxon>
        <taxon>Pezizomycotina</taxon>
        <taxon>Sordariomycetes</taxon>
        <taxon>Hypocreomycetidae</taxon>
        <taxon>Glomerellales</taxon>
        <taxon>Glomerellaceae</taxon>
        <taxon>Colletotrichum</taxon>
        <taxon>Colletotrichum gloeosporioides species complex</taxon>
    </lineage>
</organism>
<dbReference type="Proteomes" id="UP000613401">
    <property type="component" value="Unassembled WGS sequence"/>
</dbReference>
<dbReference type="GeneID" id="69019565"/>
<evidence type="ECO:0000313" key="2">
    <source>
        <dbReference type="Proteomes" id="UP000613401"/>
    </source>
</evidence>
<reference evidence="1" key="2">
    <citation type="submission" date="2020-03" db="EMBL/GenBank/DDBJ databases">
        <authorList>
            <person name="Fu F.-F."/>
            <person name="Chen J."/>
        </authorList>
    </citation>
    <scope>NUCLEOTIDE SEQUENCE</scope>
    <source>
        <strain evidence="1">Lc1</strain>
    </source>
</reference>
<dbReference type="PANTHER" id="PTHR47784">
    <property type="entry name" value="STEROL UPTAKE CONTROL PROTEIN 2"/>
    <property type="match status" value="1"/>
</dbReference>
<accession>A0A8H4CE42</accession>
<reference evidence="1" key="1">
    <citation type="journal article" date="2020" name="Phytopathology">
        <title>Genome sequence and comparative analysis of Colletotrichum gloeosporioides isolated from Liriodendron leaves.</title>
        <authorList>
            <person name="Fu F.F."/>
            <person name="Hao Z."/>
            <person name="Wang P."/>
            <person name="Lu Y."/>
            <person name="Xue L.J."/>
            <person name="Wei G."/>
            <person name="Tian Y."/>
            <person name="Baishi H."/>
            <person name="Xu H."/>
            <person name="Shi J."/>
            <person name="Cheng T."/>
            <person name="Wang G."/>
            <person name="Yi Y."/>
            <person name="Chen J."/>
        </authorList>
    </citation>
    <scope>NUCLEOTIDE SEQUENCE</scope>
    <source>
        <strain evidence="1">Lc1</strain>
    </source>
</reference>
<dbReference type="AlphaFoldDB" id="A0A8H4CE42"/>
<dbReference type="InterPro" id="IPR053157">
    <property type="entry name" value="Sterol_Uptake_Regulator"/>
</dbReference>
<proteinExistence type="predicted"/>
<name>A0A8H4CE42_COLGL</name>